<keyword evidence="1" id="KW-0328">Glycosyltransferase</keyword>
<sequence>KSAVGIIRENIENPKFFVFSYDDPEWIKDVLEFKSEELVIVDKKYAGDRFKTYLRLISLCKHNIISNSTFAFWGAWLNENPNKVVVCPKTWVKGKEFEVPKEYKCI</sequence>
<evidence type="ECO:0000313" key="4">
    <source>
        <dbReference type="Proteomes" id="UP000231252"/>
    </source>
</evidence>
<gene>
    <name evidence="3" type="ORF">COT50_02490</name>
</gene>
<dbReference type="Pfam" id="PF01531">
    <property type="entry name" value="Glyco_transf_11"/>
    <property type="match status" value="1"/>
</dbReference>
<dbReference type="Proteomes" id="UP000231252">
    <property type="component" value="Unassembled WGS sequence"/>
</dbReference>
<evidence type="ECO:0000313" key="3">
    <source>
        <dbReference type="EMBL" id="PIS22345.1"/>
    </source>
</evidence>
<evidence type="ECO:0000256" key="2">
    <source>
        <dbReference type="ARBA" id="ARBA00022679"/>
    </source>
</evidence>
<dbReference type="PANTHER" id="PTHR11927:SF9">
    <property type="entry name" value="L-FUCOSYLTRANSFERASE"/>
    <property type="match status" value="1"/>
</dbReference>
<dbReference type="EMBL" id="PEYU01000057">
    <property type="protein sequence ID" value="PIS22345.1"/>
    <property type="molecule type" value="Genomic_DNA"/>
</dbReference>
<dbReference type="PANTHER" id="PTHR11927">
    <property type="entry name" value="GALACTOSIDE 2-L-FUCOSYLTRANSFERASE"/>
    <property type="match status" value="1"/>
</dbReference>
<evidence type="ECO:0008006" key="5">
    <source>
        <dbReference type="Google" id="ProtNLM"/>
    </source>
</evidence>
<name>A0A2H0XC07_UNCKA</name>
<reference evidence="4" key="1">
    <citation type="submission" date="2017-09" db="EMBL/GenBank/DDBJ databases">
        <title>Depth-based differentiation of microbial function through sediment-hosted aquifers and enrichment of novel symbionts in the deep terrestrial subsurface.</title>
        <authorList>
            <person name="Probst A.J."/>
            <person name="Ladd B."/>
            <person name="Jarett J.K."/>
            <person name="Geller-Mcgrath D.E."/>
            <person name="Sieber C.M.K."/>
            <person name="Emerson J.B."/>
            <person name="Anantharaman K."/>
            <person name="Thomas B.C."/>
            <person name="Malmstrom R."/>
            <person name="Stieglmeier M."/>
            <person name="Klingl A."/>
            <person name="Woyke T."/>
            <person name="Ryan C.M."/>
            <person name="Banfield J.F."/>
        </authorList>
    </citation>
    <scope>NUCLEOTIDE SEQUENCE [LARGE SCALE GENOMIC DNA]</scope>
</reference>
<organism evidence="3 4">
    <name type="scientific">candidate division WWE3 bacterium CG08_land_8_20_14_0_20_41_10</name>
    <dbReference type="NCBI Taxonomy" id="1975085"/>
    <lineage>
        <taxon>Bacteria</taxon>
        <taxon>Katanobacteria</taxon>
    </lineage>
</organism>
<evidence type="ECO:0000256" key="1">
    <source>
        <dbReference type="ARBA" id="ARBA00022676"/>
    </source>
</evidence>
<proteinExistence type="predicted"/>
<protein>
    <recommendedName>
        <fullName evidence="5">Alpha-1,2-fucosyltransferase</fullName>
    </recommendedName>
</protein>
<dbReference type="AlphaFoldDB" id="A0A2H0XC07"/>
<comment type="caution">
    <text evidence="3">The sequence shown here is derived from an EMBL/GenBank/DDBJ whole genome shotgun (WGS) entry which is preliminary data.</text>
</comment>
<feature type="non-terminal residue" evidence="3">
    <location>
        <position position="1"/>
    </location>
</feature>
<accession>A0A2H0XC07</accession>
<dbReference type="GO" id="GO:0005975">
    <property type="term" value="P:carbohydrate metabolic process"/>
    <property type="evidence" value="ECO:0007669"/>
    <property type="project" value="InterPro"/>
</dbReference>
<dbReference type="GO" id="GO:0016020">
    <property type="term" value="C:membrane"/>
    <property type="evidence" value="ECO:0007669"/>
    <property type="project" value="InterPro"/>
</dbReference>
<dbReference type="InterPro" id="IPR002516">
    <property type="entry name" value="Glyco_trans_11"/>
</dbReference>
<keyword evidence="2" id="KW-0808">Transferase</keyword>
<dbReference type="GO" id="GO:0008107">
    <property type="term" value="F:galactoside 2-alpha-L-fucosyltransferase activity"/>
    <property type="evidence" value="ECO:0007669"/>
    <property type="project" value="InterPro"/>
</dbReference>